<gene>
    <name evidence="1" type="ORF">G9H61_04115</name>
</gene>
<comment type="caution">
    <text evidence="1">The sequence shown here is derived from an EMBL/GenBank/DDBJ whole genome shotgun (WGS) entry which is preliminary data.</text>
</comment>
<reference evidence="1 2" key="1">
    <citation type="submission" date="2020-03" db="EMBL/GenBank/DDBJ databases">
        <authorList>
            <person name="Pitt A."/>
            <person name="Hahn M.W."/>
        </authorList>
    </citation>
    <scope>NUCLEOTIDE SEQUENCE [LARGE SCALE GENOMIC DNA]</scope>
    <source>
        <strain evidence="1 2">5A-MARBSE</strain>
    </source>
</reference>
<dbReference type="RefSeq" id="WP_269009601.1">
    <property type="nucleotide sequence ID" value="NZ_JAANOH010000001.1"/>
</dbReference>
<evidence type="ECO:0000313" key="2">
    <source>
        <dbReference type="Proteomes" id="UP001321186"/>
    </source>
</evidence>
<dbReference type="EMBL" id="JAANOH010000001">
    <property type="protein sequence ID" value="MCZ2474616.1"/>
    <property type="molecule type" value="Genomic_DNA"/>
</dbReference>
<accession>A0ABT4JED0</accession>
<name>A0ABT4JED0_9BACT</name>
<dbReference type="Proteomes" id="UP001321186">
    <property type="component" value="Unassembled WGS sequence"/>
</dbReference>
<proteinExistence type="predicted"/>
<protein>
    <submittedName>
        <fullName evidence="1">Uncharacterized protein</fullName>
    </submittedName>
</protein>
<evidence type="ECO:0000313" key="1">
    <source>
        <dbReference type="EMBL" id="MCZ2474616.1"/>
    </source>
</evidence>
<organism evidence="1 2">
    <name type="scientific">Aquirufa ecclesiirivi</name>
    <dbReference type="NCBI Taxonomy" id="2715124"/>
    <lineage>
        <taxon>Bacteria</taxon>
        <taxon>Pseudomonadati</taxon>
        <taxon>Bacteroidota</taxon>
        <taxon>Cytophagia</taxon>
        <taxon>Cytophagales</taxon>
        <taxon>Flectobacillaceae</taxon>
        <taxon>Aquirufa</taxon>
    </lineage>
</organism>
<keyword evidence="2" id="KW-1185">Reference proteome</keyword>
<sequence>MKTNKENFQSEKSIKIKNKKSWISPEINNWETEFIENQVVGAKFDGILNTYDAG</sequence>